<accession>R7TFY7</accession>
<reference evidence="3" key="3">
    <citation type="submission" date="2015-06" db="UniProtKB">
        <authorList>
            <consortium name="EnsemblMetazoa"/>
        </authorList>
    </citation>
    <scope>IDENTIFICATION</scope>
</reference>
<keyword evidence="4" id="KW-1185">Reference proteome</keyword>
<gene>
    <name evidence="2" type="ORF">CAPTEDRAFT_192720</name>
</gene>
<keyword evidence="1" id="KW-0732">Signal</keyword>
<evidence type="ECO:0000313" key="4">
    <source>
        <dbReference type="Proteomes" id="UP000014760"/>
    </source>
</evidence>
<evidence type="ECO:0000313" key="3">
    <source>
        <dbReference type="EnsemblMetazoa" id="CapteP192720"/>
    </source>
</evidence>
<protein>
    <submittedName>
        <fullName evidence="2 3">Uncharacterized protein</fullName>
    </submittedName>
</protein>
<dbReference type="AlphaFoldDB" id="R7TFY7"/>
<evidence type="ECO:0000313" key="2">
    <source>
        <dbReference type="EMBL" id="ELT92392.1"/>
    </source>
</evidence>
<sequence>MTIALRTVFMLFGISCIGAFHPMHDFLKRQIPQEASNTLREFFRRQTEAGYAADRPCTAVTSNLQAFIEFETKNTPLSIQNFLEFVSSVNHRDFEELQALVCHFVEDSTDDFVRYLRDTGIEYTILRRLYGYTVVSVETSLSHHPGHRNDIPRLILRSGFADLDDEGVQQTMPFYLDSERGDDPELQIPTNCSEIQERFSGVTFLHLLPNIQRLSLQISTKSPSHFPQPLIVKCSLTCLNEVQDLIDSHRLVEILVDFGKEQMGYLRHVTQYLKEAVNQEEEVEEGSWREMRQRRQRVTLNLLLSLKAAGVF</sequence>
<reference evidence="4" key="1">
    <citation type="submission" date="2012-12" db="EMBL/GenBank/DDBJ databases">
        <authorList>
            <person name="Hellsten U."/>
            <person name="Grimwood J."/>
            <person name="Chapman J.A."/>
            <person name="Shapiro H."/>
            <person name="Aerts A."/>
            <person name="Otillar R.P."/>
            <person name="Terry A.Y."/>
            <person name="Boore J.L."/>
            <person name="Simakov O."/>
            <person name="Marletaz F."/>
            <person name="Cho S.-J."/>
            <person name="Edsinger-Gonzales E."/>
            <person name="Havlak P."/>
            <person name="Kuo D.-H."/>
            <person name="Larsson T."/>
            <person name="Lv J."/>
            <person name="Arendt D."/>
            <person name="Savage R."/>
            <person name="Osoegawa K."/>
            <person name="de Jong P."/>
            <person name="Lindberg D.R."/>
            <person name="Seaver E.C."/>
            <person name="Weisblat D.A."/>
            <person name="Putnam N.H."/>
            <person name="Grigoriev I.V."/>
            <person name="Rokhsar D.S."/>
        </authorList>
    </citation>
    <scope>NUCLEOTIDE SEQUENCE</scope>
    <source>
        <strain evidence="4">I ESC-2004</strain>
    </source>
</reference>
<organism evidence="2">
    <name type="scientific">Capitella teleta</name>
    <name type="common">Polychaete worm</name>
    <dbReference type="NCBI Taxonomy" id="283909"/>
    <lineage>
        <taxon>Eukaryota</taxon>
        <taxon>Metazoa</taxon>
        <taxon>Spiralia</taxon>
        <taxon>Lophotrochozoa</taxon>
        <taxon>Annelida</taxon>
        <taxon>Polychaeta</taxon>
        <taxon>Sedentaria</taxon>
        <taxon>Scolecida</taxon>
        <taxon>Capitellidae</taxon>
        <taxon>Capitella</taxon>
    </lineage>
</organism>
<name>R7TFY7_CAPTE</name>
<feature type="signal peptide" evidence="1">
    <location>
        <begin position="1"/>
        <end position="19"/>
    </location>
</feature>
<dbReference type="Proteomes" id="UP000014760">
    <property type="component" value="Unassembled WGS sequence"/>
</dbReference>
<feature type="chain" id="PRO_5008786960" evidence="1">
    <location>
        <begin position="20"/>
        <end position="312"/>
    </location>
</feature>
<dbReference type="EMBL" id="AMQN01013351">
    <property type="status" value="NOT_ANNOTATED_CDS"/>
    <property type="molecule type" value="Genomic_DNA"/>
</dbReference>
<reference evidence="2 4" key="2">
    <citation type="journal article" date="2013" name="Nature">
        <title>Insights into bilaterian evolution from three spiralian genomes.</title>
        <authorList>
            <person name="Simakov O."/>
            <person name="Marletaz F."/>
            <person name="Cho S.J."/>
            <person name="Edsinger-Gonzales E."/>
            <person name="Havlak P."/>
            <person name="Hellsten U."/>
            <person name="Kuo D.H."/>
            <person name="Larsson T."/>
            <person name="Lv J."/>
            <person name="Arendt D."/>
            <person name="Savage R."/>
            <person name="Osoegawa K."/>
            <person name="de Jong P."/>
            <person name="Grimwood J."/>
            <person name="Chapman J.A."/>
            <person name="Shapiro H."/>
            <person name="Aerts A."/>
            <person name="Otillar R.P."/>
            <person name="Terry A.Y."/>
            <person name="Boore J.L."/>
            <person name="Grigoriev I.V."/>
            <person name="Lindberg D.R."/>
            <person name="Seaver E.C."/>
            <person name="Weisblat D.A."/>
            <person name="Putnam N.H."/>
            <person name="Rokhsar D.S."/>
        </authorList>
    </citation>
    <scope>NUCLEOTIDE SEQUENCE</scope>
    <source>
        <strain evidence="2 4">I ESC-2004</strain>
    </source>
</reference>
<evidence type="ECO:0000256" key="1">
    <source>
        <dbReference type="SAM" id="SignalP"/>
    </source>
</evidence>
<proteinExistence type="predicted"/>
<dbReference type="EMBL" id="KB310150">
    <property type="protein sequence ID" value="ELT92392.1"/>
    <property type="molecule type" value="Genomic_DNA"/>
</dbReference>
<dbReference type="HOGENOM" id="CLU_077493_0_0_1"/>
<dbReference type="EnsemblMetazoa" id="CapteT192720">
    <property type="protein sequence ID" value="CapteP192720"/>
    <property type="gene ID" value="CapteG192720"/>
</dbReference>